<accession>A0A1X1VIN1</accession>
<proteinExistence type="predicted"/>
<dbReference type="Proteomes" id="UP000193928">
    <property type="component" value="Unassembled WGS sequence"/>
</dbReference>
<evidence type="ECO:0000259" key="1">
    <source>
        <dbReference type="Pfam" id="PF21722"/>
    </source>
</evidence>
<dbReference type="AlphaFoldDB" id="A0A1X1VIN1"/>
<organism evidence="2 3">
    <name type="scientific">Mycobacterium gordonae</name>
    <dbReference type="NCBI Taxonomy" id="1778"/>
    <lineage>
        <taxon>Bacteria</taxon>
        <taxon>Bacillati</taxon>
        <taxon>Actinomycetota</taxon>
        <taxon>Actinomycetes</taxon>
        <taxon>Mycobacteriales</taxon>
        <taxon>Mycobacteriaceae</taxon>
        <taxon>Mycobacterium</taxon>
    </lineage>
</organism>
<dbReference type="RefSeq" id="WP_069434101.1">
    <property type="nucleotide sequence ID" value="NZ_JACKSU010000118.1"/>
</dbReference>
<keyword evidence="3" id="KW-1185">Reference proteome</keyword>
<comment type="caution">
    <text evidence="2">The sequence shown here is derived from an EMBL/GenBank/DDBJ whole genome shotgun (WGS) entry which is preliminary data.</text>
</comment>
<sequence>MSKPGIRAVRIRKGDRVLHVHGALAGTEGVWIAASQVTGLYDAPVVTTYKSGAFQEGSTHRWTRRPHRDLLLGFHVRETSSAYELNDSVLRLMFDYEEDPWDPSPEPTTIEVETDLSGIRKIDVLMYEEPEFVPKLDPLAQEFGNIIYKLRASDPMWYEDTVVDSFASEETGTATGFVTVENPTDNIMYHKWVLTPATWWIPDFQWVGAKGAREPGGANGDRVVPAVNVTLGNGGAVGDLDRQELMWRDANDTNILGQFGSTKILIYPIPPYTPPTLLPLSYIGAPVGGAMAQLRMPLRWSRPWGLELDADPNALKPLESVFTTPGSYSYTIPPTATHIDVVLIGGGGGGSGASSYNYGGYGGGWAYATLERGVDIPWETEIIRGVIGGGGSPGGWIAPLVSVPSSPGGATTATADGMTPLSASGGAAGPPGGPFAVGFGAGYPPSPQVLSFNGRNYYGGPVASLAGGNAPGGGGSGGVPLGGGYPGARGQAWFYAYHVEDEGSA</sequence>
<name>A0A1X1VIN1_MYCGO</name>
<reference evidence="2 3" key="1">
    <citation type="submission" date="2016-01" db="EMBL/GenBank/DDBJ databases">
        <title>The new phylogeny of the genus Mycobacterium.</title>
        <authorList>
            <person name="Tarcisio F."/>
            <person name="Conor M."/>
            <person name="Antonella G."/>
            <person name="Elisabetta G."/>
            <person name="Giulia F.S."/>
            <person name="Sara T."/>
            <person name="Anna F."/>
            <person name="Clotilde B."/>
            <person name="Roberto B."/>
            <person name="Veronica D.S."/>
            <person name="Fabio R."/>
            <person name="Monica P."/>
            <person name="Olivier J."/>
            <person name="Enrico T."/>
            <person name="Nicola S."/>
        </authorList>
    </citation>
    <scope>NUCLEOTIDE SEQUENCE [LARGE SCALE GENOMIC DNA]</scope>
    <source>
        <strain evidence="2 3">DSM 44160</strain>
    </source>
</reference>
<dbReference type="InterPro" id="IPR049304">
    <property type="entry name" value="Gly_rich_dom"/>
</dbReference>
<feature type="domain" description="Glycine-rich" evidence="1">
    <location>
        <begin position="323"/>
        <end position="497"/>
    </location>
</feature>
<protein>
    <recommendedName>
        <fullName evidence="1">Glycine-rich domain-containing protein</fullName>
    </recommendedName>
</protein>
<dbReference type="Pfam" id="PF21722">
    <property type="entry name" value="Gly_rich_2"/>
    <property type="match status" value="1"/>
</dbReference>
<gene>
    <name evidence="2" type="ORF">AWC08_06855</name>
</gene>
<evidence type="ECO:0000313" key="2">
    <source>
        <dbReference type="EMBL" id="ORV68906.1"/>
    </source>
</evidence>
<dbReference type="EMBL" id="LQOY01000237">
    <property type="protein sequence ID" value="ORV68906.1"/>
    <property type="molecule type" value="Genomic_DNA"/>
</dbReference>
<evidence type="ECO:0000313" key="3">
    <source>
        <dbReference type="Proteomes" id="UP000193928"/>
    </source>
</evidence>